<dbReference type="Proteomes" id="UP000295832">
    <property type="component" value="Unassembled WGS sequence"/>
</dbReference>
<keyword evidence="1" id="KW-0175">Coiled coil</keyword>
<protein>
    <recommendedName>
        <fullName evidence="4">DUF5320 domain-containing protein</fullName>
    </recommendedName>
</protein>
<organism evidence="2 3">
    <name type="scientific">Orenia marismortui</name>
    <dbReference type="NCBI Taxonomy" id="46469"/>
    <lineage>
        <taxon>Bacteria</taxon>
        <taxon>Bacillati</taxon>
        <taxon>Bacillota</taxon>
        <taxon>Clostridia</taxon>
        <taxon>Halanaerobiales</taxon>
        <taxon>Halobacteroidaceae</taxon>
        <taxon>Orenia</taxon>
    </lineage>
</organism>
<evidence type="ECO:0000313" key="3">
    <source>
        <dbReference type="Proteomes" id="UP000295832"/>
    </source>
</evidence>
<accession>A0A4R8H8B2</accession>
<proteinExistence type="predicted"/>
<sequence>MPRGDGRGPEGLGAMTGRALGYCAGYDRPGCANQGFLGRNRGYGFRGGRSRRFGRGYPEGRRMRVVREEDEINYLEAEAKALKEELKIIEDNLKSLKED</sequence>
<evidence type="ECO:0008006" key="4">
    <source>
        <dbReference type="Google" id="ProtNLM"/>
    </source>
</evidence>
<evidence type="ECO:0000256" key="1">
    <source>
        <dbReference type="SAM" id="Coils"/>
    </source>
</evidence>
<dbReference type="STRING" id="926561.GCA_000379025_01520"/>
<keyword evidence="3" id="KW-1185">Reference proteome</keyword>
<feature type="coiled-coil region" evidence="1">
    <location>
        <begin position="65"/>
        <end position="99"/>
    </location>
</feature>
<gene>
    <name evidence="2" type="ORF">C7959_11352</name>
</gene>
<evidence type="ECO:0000313" key="2">
    <source>
        <dbReference type="EMBL" id="TDX51407.1"/>
    </source>
</evidence>
<dbReference type="Pfam" id="PF17253">
    <property type="entry name" value="DUF5320"/>
    <property type="match status" value="1"/>
</dbReference>
<comment type="caution">
    <text evidence="2">The sequence shown here is derived from an EMBL/GenBank/DDBJ whole genome shotgun (WGS) entry which is preliminary data.</text>
</comment>
<reference evidence="2 3" key="1">
    <citation type="submission" date="2019-03" db="EMBL/GenBank/DDBJ databases">
        <title>Subsurface microbial communities from deep shales in Ohio and West Virginia, USA.</title>
        <authorList>
            <person name="Wrighton K."/>
        </authorList>
    </citation>
    <scope>NUCLEOTIDE SEQUENCE [LARGE SCALE GENOMIC DNA]</scope>
    <source>
        <strain evidence="2 3">MSL 6dP</strain>
    </source>
</reference>
<name>A0A4R8H8B2_9FIRM</name>
<dbReference type="RefSeq" id="WP_134116743.1">
    <property type="nucleotide sequence ID" value="NZ_SOEG01000013.1"/>
</dbReference>
<dbReference type="EMBL" id="SOEG01000013">
    <property type="protein sequence ID" value="TDX51407.1"/>
    <property type="molecule type" value="Genomic_DNA"/>
</dbReference>
<dbReference type="AlphaFoldDB" id="A0A4R8H8B2"/>
<dbReference type="InterPro" id="IPR035205">
    <property type="entry name" value="DUF5320"/>
</dbReference>